<proteinExistence type="predicted"/>
<reference evidence="2 3" key="1">
    <citation type="submission" date="2022-05" db="EMBL/GenBank/DDBJ databases">
        <title>Chromosome-level reference genomes for two strains of Caenorhabditis briggsae: an improved platform for comparative genomics.</title>
        <authorList>
            <person name="Stevens L."/>
            <person name="Andersen E.C."/>
        </authorList>
    </citation>
    <scope>NUCLEOTIDE SEQUENCE [LARGE SCALE GENOMIC DNA]</scope>
    <source>
        <strain evidence="2">QX1410_ONT</strain>
        <tissue evidence="2">Whole-organism</tissue>
    </source>
</reference>
<evidence type="ECO:0000256" key="1">
    <source>
        <dbReference type="SAM" id="MobiDB-lite"/>
    </source>
</evidence>
<feature type="compositionally biased region" description="Basic residues" evidence="1">
    <location>
        <begin position="37"/>
        <end position="55"/>
    </location>
</feature>
<evidence type="ECO:0000313" key="2">
    <source>
        <dbReference type="EMBL" id="ULT84925.1"/>
    </source>
</evidence>
<protein>
    <submittedName>
        <fullName evidence="2">Uncharacterized protein</fullName>
    </submittedName>
</protein>
<gene>
    <name evidence="2" type="ORF">L3Y34_013538</name>
</gene>
<feature type="region of interest" description="Disordered" evidence="1">
    <location>
        <begin position="1"/>
        <end position="76"/>
    </location>
</feature>
<dbReference type="Proteomes" id="UP000827892">
    <property type="component" value="Chromosome X"/>
</dbReference>
<sequence length="406" mass="47966">MVNPRRGGRIQQMGGAKRKERIKRNQGAVKMSSGRSRIVRKFRDKKKKKPKKKIRRTSDAEIRHQTPPPPISVPHISPTIYTSEEMEEINQFFRGAPLRQRMMAQLEMNDDWTNWDGWVREERPTFNNTRIEEPIQEPFLWDQIHEQFELRQAAEERARREAAMQWVVEEDEIDEPPDYDQYAENVPRVYQIEQQSAEELEYVVRRALDEIARNMPRDPSVPPADEELARINEEMARIDAEVARIYREVMEETAEAEIAVQEVAAENDVAAVDEDEDEDAIQIIYDSRETNILVNYMRNLPPQLHEEDEEDSEVDYSDYLEMMNIAHGPVYEVIPGRGGFPFWNAGYFHNVVLRQIQRLRQRPPRPPRVRLTYFKIPYFAPRQVKEVAITDFVNYNLFFIKTPPPR</sequence>
<dbReference type="EMBL" id="CP090896">
    <property type="protein sequence ID" value="ULT84925.1"/>
    <property type="molecule type" value="Genomic_DNA"/>
</dbReference>
<dbReference type="AlphaFoldDB" id="A0AAE8ZUA3"/>
<organism evidence="2 3">
    <name type="scientific">Caenorhabditis briggsae</name>
    <dbReference type="NCBI Taxonomy" id="6238"/>
    <lineage>
        <taxon>Eukaryota</taxon>
        <taxon>Metazoa</taxon>
        <taxon>Ecdysozoa</taxon>
        <taxon>Nematoda</taxon>
        <taxon>Chromadorea</taxon>
        <taxon>Rhabditida</taxon>
        <taxon>Rhabditina</taxon>
        <taxon>Rhabditomorpha</taxon>
        <taxon>Rhabditoidea</taxon>
        <taxon>Rhabditidae</taxon>
        <taxon>Peloderinae</taxon>
        <taxon>Caenorhabditis</taxon>
    </lineage>
</organism>
<accession>A0AAE8ZUA3</accession>
<evidence type="ECO:0000313" key="3">
    <source>
        <dbReference type="Proteomes" id="UP000827892"/>
    </source>
</evidence>
<name>A0AAE8ZUA3_CAEBR</name>